<feature type="chain" id="PRO_5020478803" evidence="1">
    <location>
        <begin position="21"/>
        <end position="160"/>
    </location>
</feature>
<reference evidence="2 3" key="1">
    <citation type="submission" date="2019-02" db="EMBL/GenBank/DDBJ databases">
        <title>WGS of Pseudoxanthomonas species novum from clinical isolates.</title>
        <authorList>
            <person name="Bernier A.-M."/>
            <person name="Bernard K."/>
            <person name="Vachon A."/>
        </authorList>
    </citation>
    <scope>NUCLEOTIDE SEQUENCE [LARGE SCALE GENOMIC DNA]</scope>
    <source>
        <strain evidence="2 3">NML130969</strain>
    </source>
</reference>
<dbReference type="RefSeq" id="WP_130534695.1">
    <property type="nucleotide sequence ID" value="NZ_SHMG01000006.1"/>
</dbReference>
<dbReference type="Proteomes" id="UP000294164">
    <property type="component" value="Unassembled WGS sequence"/>
</dbReference>
<name>A0A4V2HFX9_9GAMM</name>
<gene>
    <name evidence="2" type="ORF">EA655_11380</name>
</gene>
<evidence type="ECO:0000313" key="3">
    <source>
        <dbReference type="Proteomes" id="UP000294164"/>
    </source>
</evidence>
<evidence type="ECO:0000313" key="2">
    <source>
        <dbReference type="EMBL" id="TAA41536.1"/>
    </source>
</evidence>
<proteinExistence type="predicted"/>
<dbReference type="EMBL" id="SHMG01000006">
    <property type="protein sequence ID" value="TAA41536.1"/>
    <property type="molecule type" value="Genomic_DNA"/>
</dbReference>
<accession>A0A4V2HFX9</accession>
<sequence>MKYFKAAVLALALVSGSAMAEDQTCNGSACVPTSSYQEKTTELLSDQAQLMSYRMAQRIQMHSEALGYKSNAWLADNGGRIIISFDDKPVSDKDREILGLLVLMAETFKNHVTIAVTGKSQKSSDLQHYLYWGLDLSGGTNLETIEDAENTSVVLYMNNR</sequence>
<feature type="signal peptide" evidence="1">
    <location>
        <begin position="1"/>
        <end position="20"/>
    </location>
</feature>
<evidence type="ECO:0000256" key="1">
    <source>
        <dbReference type="SAM" id="SignalP"/>
    </source>
</evidence>
<protein>
    <submittedName>
        <fullName evidence="2">Uncharacterized protein</fullName>
    </submittedName>
</protein>
<dbReference type="AlphaFoldDB" id="A0A4V2HFX9"/>
<keyword evidence="1" id="KW-0732">Signal</keyword>
<organism evidence="2 3">
    <name type="scientific">Pseudoxanthomonas winnipegensis</name>
    <dbReference type="NCBI Taxonomy" id="2480810"/>
    <lineage>
        <taxon>Bacteria</taxon>
        <taxon>Pseudomonadati</taxon>
        <taxon>Pseudomonadota</taxon>
        <taxon>Gammaproteobacteria</taxon>
        <taxon>Lysobacterales</taxon>
        <taxon>Lysobacteraceae</taxon>
        <taxon>Pseudoxanthomonas</taxon>
    </lineage>
</organism>
<comment type="caution">
    <text evidence="2">The sequence shown here is derived from an EMBL/GenBank/DDBJ whole genome shotgun (WGS) entry which is preliminary data.</text>
</comment>